<comment type="caution">
    <text evidence="10">The sequence shown here is derived from an EMBL/GenBank/DDBJ whole genome shotgun (WGS) entry which is preliminary data.</text>
</comment>
<keyword evidence="6" id="KW-0862">Zinc</keyword>
<dbReference type="Gene3D" id="3.40.390.10">
    <property type="entry name" value="Collagenase (Catalytic Domain)"/>
    <property type="match status" value="1"/>
</dbReference>
<dbReference type="GO" id="GO:0046872">
    <property type="term" value="F:metal ion binding"/>
    <property type="evidence" value="ECO:0007669"/>
    <property type="project" value="UniProtKB-KW"/>
</dbReference>
<dbReference type="Proteomes" id="UP000244248">
    <property type="component" value="Unassembled WGS sequence"/>
</dbReference>
<keyword evidence="11" id="KW-1185">Reference proteome</keyword>
<sequence>MNKILLGTCSALLVAACSTPAPQPNEAVARIHVPASKPALSYDKTYPLSGIEIGNADKAVRSQDDLYRAVNGKWLSETEIPADKSNYGAFTKLTDDAEAQLRGIIETAAEKTDKAPGTDEQKVGDLYASFMDEKTADIKGARPVQPELKRIDALNNKKDIAALMAHLQRIGINVPVLGGVHQDAKDPTKYIIDFYQAGLGLPDRDYYLQNDAKFKDIRAKYLSHIEDLYRLAGMPNGKAAAKKILALETELAKVQWTKVEARDAVKGYNPFNVDKLGTLAPNFAWMTFVKEVGAGSQKRVVVSQPSYIKGFGKLIDKTSLETWKTYFRWRVLSDAAPYLDQHFAAESFEFNGGVLNGIKEDRPRWKRGVALVEGALGESVGKIYVAQYFPPEAKQRMDGLVKNLIVAYKEGIDGLEWMSPETRKAAQQKLAKFTPKIGYPTKWRDYSALTIKPDDLLGNVYRSNEFDYQRDINKLGQPIDREEWHMTPQTVNAYYNPEMNEIVFPAAILQPPFFNLKADDAVNYGGIGAVIGHEISHGFDDQGSQYDGDGVLRDWWTADDRKNFEARTKALIEQYNQYEPVKGYKLNGEFTIGENIADLAGMTIAYKAYQLSLNGQPAPVLDGLTGDQRFFMGWAQVWRRNYREANLVSRIKTDPHSPSEYRANGVVINLPGYYEAFDVKPGDKMYKAPEQRIKIW</sequence>
<keyword evidence="3" id="KW-0645">Protease</keyword>
<evidence type="ECO:0000256" key="3">
    <source>
        <dbReference type="ARBA" id="ARBA00022670"/>
    </source>
</evidence>
<dbReference type="Pfam" id="PF05649">
    <property type="entry name" value="Peptidase_M13_N"/>
    <property type="match status" value="1"/>
</dbReference>
<dbReference type="Gene3D" id="1.10.1380.10">
    <property type="entry name" value="Neutral endopeptidase , domain2"/>
    <property type="match status" value="1"/>
</dbReference>
<protein>
    <submittedName>
        <fullName evidence="10">Peptidase M13</fullName>
    </submittedName>
</protein>
<organism evidence="10 11">
    <name type="scientific">Stenotrophobium rhamnosiphilum</name>
    <dbReference type="NCBI Taxonomy" id="2029166"/>
    <lineage>
        <taxon>Bacteria</taxon>
        <taxon>Pseudomonadati</taxon>
        <taxon>Pseudomonadota</taxon>
        <taxon>Gammaproteobacteria</taxon>
        <taxon>Nevskiales</taxon>
        <taxon>Nevskiaceae</taxon>
        <taxon>Stenotrophobium</taxon>
    </lineage>
</organism>
<keyword evidence="5" id="KW-0378">Hydrolase</keyword>
<dbReference type="EMBL" id="QANS01000003">
    <property type="protein sequence ID" value="PTU31531.1"/>
    <property type="molecule type" value="Genomic_DNA"/>
</dbReference>
<proteinExistence type="inferred from homology"/>
<evidence type="ECO:0000313" key="11">
    <source>
        <dbReference type="Proteomes" id="UP000244248"/>
    </source>
</evidence>
<name>A0A2T5MG21_9GAMM</name>
<dbReference type="Pfam" id="PF01431">
    <property type="entry name" value="Peptidase_M13"/>
    <property type="match status" value="1"/>
</dbReference>
<evidence type="ECO:0000256" key="6">
    <source>
        <dbReference type="ARBA" id="ARBA00022833"/>
    </source>
</evidence>
<dbReference type="InterPro" id="IPR042089">
    <property type="entry name" value="Peptidase_M13_dom_2"/>
</dbReference>
<feature type="domain" description="Peptidase M13 N-terminal" evidence="9">
    <location>
        <begin position="63"/>
        <end position="440"/>
    </location>
</feature>
<gene>
    <name evidence="10" type="ORF">CJD38_09375</name>
</gene>
<dbReference type="PROSITE" id="PS51885">
    <property type="entry name" value="NEPRILYSIN"/>
    <property type="match status" value="1"/>
</dbReference>
<feature type="domain" description="Peptidase M13 C-terminal" evidence="8">
    <location>
        <begin position="492"/>
        <end position="693"/>
    </location>
</feature>
<evidence type="ECO:0000256" key="1">
    <source>
        <dbReference type="ARBA" id="ARBA00001947"/>
    </source>
</evidence>
<dbReference type="GO" id="GO:0004222">
    <property type="term" value="F:metalloendopeptidase activity"/>
    <property type="evidence" value="ECO:0007669"/>
    <property type="project" value="InterPro"/>
</dbReference>
<dbReference type="PROSITE" id="PS51257">
    <property type="entry name" value="PROKAR_LIPOPROTEIN"/>
    <property type="match status" value="1"/>
</dbReference>
<evidence type="ECO:0000259" key="9">
    <source>
        <dbReference type="Pfam" id="PF05649"/>
    </source>
</evidence>
<dbReference type="SUPFAM" id="SSF55486">
    <property type="entry name" value="Metalloproteases ('zincins'), catalytic domain"/>
    <property type="match status" value="1"/>
</dbReference>
<evidence type="ECO:0000313" key="10">
    <source>
        <dbReference type="EMBL" id="PTU31531.1"/>
    </source>
</evidence>
<dbReference type="InterPro" id="IPR008753">
    <property type="entry name" value="Peptidase_M13_N"/>
</dbReference>
<evidence type="ECO:0000256" key="2">
    <source>
        <dbReference type="ARBA" id="ARBA00007357"/>
    </source>
</evidence>
<evidence type="ECO:0000259" key="8">
    <source>
        <dbReference type="Pfam" id="PF01431"/>
    </source>
</evidence>
<evidence type="ECO:0000256" key="5">
    <source>
        <dbReference type="ARBA" id="ARBA00022801"/>
    </source>
</evidence>
<dbReference type="PANTHER" id="PTHR11733">
    <property type="entry name" value="ZINC METALLOPROTEASE FAMILY M13 NEPRILYSIN-RELATED"/>
    <property type="match status" value="1"/>
</dbReference>
<dbReference type="CDD" id="cd08662">
    <property type="entry name" value="M13"/>
    <property type="match status" value="1"/>
</dbReference>
<keyword evidence="7" id="KW-0482">Metalloprotease</keyword>
<keyword evidence="4" id="KW-0479">Metal-binding</keyword>
<dbReference type="PANTHER" id="PTHR11733:SF167">
    <property type="entry name" value="FI17812P1-RELATED"/>
    <property type="match status" value="1"/>
</dbReference>
<comment type="similarity">
    <text evidence="2">Belongs to the peptidase M13 family.</text>
</comment>
<comment type="cofactor">
    <cofactor evidence="1">
        <name>Zn(2+)</name>
        <dbReference type="ChEBI" id="CHEBI:29105"/>
    </cofactor>
</comment>
<dbReference type="GO" id="GO:0016485">
    <property type="term" value="P:protein processing"/>
    <property type="evidence" value="ECO:0007669"/>
    <property type="project" value="TreeGrafter"/>
</dbReference>
<dbReference type="OrthoDB" id="9775677at2"/>
<dbReference type="GO" id="GO:0005886">
    <property type="term" value="C:plasma membrane"/>
    <property type="evidence" value="ECO:0007669"/>
    <property type="project" value="TreeGrafter"/>
</dbReference>
<dbReference type="RefSeq" id="WP_107940076.1">
    <property type="nucleotide sequence ID" value="NZ_QANS01000003.1"/>
</dbReference>
<dbReference type="AlphaFoldDB" id="A0A2T5MG21"/>
<dbReference type="PRINTS" id="PR00786">
    <property type="entry name" value="NEPRILYSIN"/>
</dbReference>
<evidence type="ECO:0000256" key="7">
    <source>
        <dbReference type="ARBA" id="ARBA00023049"/>
    </source>
</evidence>
<evidence type="ECO:0000256" key="4">
    <source>
        <dbReference type="ARBA" id="ARBA00022723"/>
    </source>
</evidence>
<accession>A0A2T5MG21</accession>
<reference evidence="10 11" key="1">
    <citation type="submission" date="2018-04" db="EMBL/GenBank/DDBJ databases">
        <title>Novel species isolated from glacier.</title>
        <authorList>
            <person name="Liu Q."/>
            <person name="Xin Y.-H."/>
        </authorList>
    </citation>
    <scope>NUCLEOTIDE SEQUENCE [LARGE SCALE GENOMIC DNA]</scope>
    <source>
        <strain evidence="10 11">GT1R17</strain>
    </source>
</reference>
<dbReference type="InterPro" id="IPR000718">
    <property type="entry name" value="Peptidase_M13"/>
</dbReference>
<dbReference type="InterPro" id="IPR018497">
    <property type="entry name" value="Peptidase_M13_C"/>
</dbReference>
<dbReference type="InterPro" id="IPR024079">
    <property type="entry name" value="MetalloPept_cat_dom_sf"/>
</dbReference>